<dbReference type="Proteomes" id="UP000001075">
    <property type="component" value="Unassembled WGS sequence"/>
</dbReference>
<evidence type="ECO:0000256" key="4">
    <source>
        <dbReference type="ARBA" id="ARBA00022989"/>
    </source>
</evidence>
<evidence type="ECO:0000256" key="1">
    <source>
        <dbReference type="ARBA" id="ARBA00004370"/>
    </source>
</evidence>
<dbReference type="InParanoid" id="G3HAX5"/>
<comment type="similarity">
    <text evidence="2">Belongs to the TEX28 family.</text>
</comment>
<dbReference type="InterPro" id="IPR019394">
    <property type="entry name" value="TEX28/TMCC"/>
</dbReference>
<gene>
    <name evidence="8" type="ORF">I79_007585</name>
</gene>
<sequence length="56" mass="6481">MAVLLVFVSTIANFITPLMKTRLRITSTALLLLILFLLWKHWDSLTYLLEHVLLPS</sequence>
<keyword evidence="3 7" id="KW-0812">Transmembrane</keyword>
<evidence type="ECO:0000313" key="8">
    <source>
        <dbReference type="EMBL" id="EGV92800.1"/>
    </source>
</evidence>
<dbReference type="Pfam" id="PF10267">
    <property type="entry name" value="Tmemb_cc2"/>
    <property type="match status" value="1"/>
</dbReference>
<organism evidence="8 9">
    <name type="scientific">Cricetulus griseus</name>
    <name type="common">Chinese hamster</name>
    <name type="synonym">Cricetulus barabensis griseus</name>
    <dbReference type="NCBI Taxonomy" id="10029"/>
    <lineage>
        <taxon>Eukaryota</taxon>
        <taxon>Metazoa</taxon>
        <taxon>Chordata</taxon>
        <taxon>Craniata</taxon>
        <taxon>Vertebrata</taxon>
        <taxon>Euteleostomi</taxon>
        <taxon>Mammalia</taxon>
        <taxon>Eutheria</taxon>
        <taxon>Euarchontoglires</taxon>
        <taxon>Glires</taxon>
        <taxon>Rodentia</taxon>
        <taxon>Myomorpha</taxon>
        <taxon>Muroidea</taxon>
        <taxon>Cricetidae</taxon>
        <taxon>Cricetinae</taxon>
        <taxon>Cricetulus</taxon>
    </lineage>
</organism>
<dbReference type="PANTHER" id="PTHR17613:SF9">
    <property type="entry name" value="TRANSMEMBRANE AND COILED-COIL DOMAINS PROTEIN 2"/>
    <property type="match status" value="1"/>
</dbReference>
<evidence type="ECO:0000256" key="6">
    <source>
        <dbReference type="ARBA" id="ARBA00023136"/>
    </source>
</evidence>
<evidence type="ECO:0000256" key="5">
    <source>
        <dbReference type="ARBA" id="ARBA00023054"/>
    </source>
</evidence>
<dbReference type="AlphaFoldDB" id="G3HAX5"/>
<keyword evidence="5" id="KW-0175">Coiled coil</keyword>
<keyword evidence="6 7" id="KW-0472">Membrane</keyword>
<accession>G3HAX5</accession>
<evidence type="ECO:0000256" key="3">
    <source>
        <dbReference type="ARBA" id="ARBA00022692"/>
    </source>
</evidence>
<name>G3HAX5_CRIGR</name>
<protein>
    <submittedName>
        <fullName evidence="8">Transmembrane and coiled-coil domains protein 2</fullName>
    </submittedName>
</protein>
<dbReference type="GO" id="GO:0042982">
    <property type="term" value="P:amyloid precursor protein metabolic process"/>
    <property type="evidence" value="ECO:0007669"/>
    <property type="project" value="TreeGrafter"/>
</dbReference>
<comment type="subcellular location">
    <subcellularLocation>
        <location evidence="1">Membrane</location>
    </subcellularLocation>
</comment>
<dbReference type="EMBL" id="JH000259">
    <property type="protein sequence ID" value="EGV92800.1"/>
    <property type="molecule type" value="Genomic_DNA"/>
</dbReference>
<dbReference type="GO" id="GO:0012505">
    <property type="term" value="C:endomembrane system"/>
    <property type="evidence" value="ECO:0007669"/>
    <property type="project" value="TreeGrafter"/>
</dbReference>
<proteinExistence type="inferred from homology"/>
<keyword evidence="4 7" id="KW-1133">Transmembrane helix</keyword>
<evidence type="ECO:0000256" key="7">
    <source>
        <dbReference type="SAM" id="Phobius"/>
    </source>
</evidence>
<feature type="transmembrane region" description="Helical" evidence="7">
    <location>
        <begin position="22"/>
        <end position="39"/>
    </location>
</feature>
<evidence type="ECO:0000256" key="2">
    <source>
        <dbReference type="ARBA" id="ARBA00008108"/>
    </source>
</evidence>
<reference evidence="9" key="1">
    <citation type="journal article" date="2011" name="Nat. Biotechnol.">
        <title>The genomic sequence of the Chinese hamster ovary (CHO)-K1 cell line.</title>
        <authorList>
            <person name="Xu X."/>
            <person name="Nagarajan H."/>
            <person name="Lewis N.E."/>
            <person name="Pan S."/>
            <person name="Cai Z."/>
            <person name="Liu X."/>
            <person name="Chen W."/>
            <person name="Xie M."/>
            <person name="Wang W."/>
            <person name="Hammond S."/>
            <person name="Andersen M.R."/>
            <person name="Neff N."/>
            <person name="Passarelli B."/>
            <person name="Koh W."/>
            <person name="Fan H.C."/>
            <person name="Wang J."/>
            <person name="Gui Y."/>
            <person name="Lee K.H."/>
            <person name="Betenbaugh M.J."/>
            <person name="Quake S.R."/>
            <person name="Famili I."/>
            <person name="Palsson B.O."/>
            <person name="Wang J."/>
        </authorList>
    </citation>
    <scope>NUCLEOTIDE SEQUENCE [LARGE SCALE GENOMIC DNA]</scope>
    <source>
        <strain evidence="9">CHO K1 cell line</strain>
    </source>
</reference>
<evidence type="ECO:0000313" key="9">
    <source>
        <dbReference type="Proteomes" id="UP000001075"/>
    </source>
</evidence>
<dbReference type="PANTHER" id="PTHR17613">
    <property type="entry name" value="CEREBRAL PROTEIN-11-RELATED"/>
    <property type="match status" value="1"/>
</dbReference>
<dbReference type="GO" id="GO:0016020">
    <property type="term" value="C:membrane"/>
    <property type="evidence" value="ECO:0007669"/>
    <property type="project" value="UniProtKB-SubCell"/>
</dbReference>